<name>A0ABU0IAW0_9HYPH</name>
<dbReference type="EMBL" id="JAUSWH010000002">
    <property type="protein sequence ID" value="MDQ0454389.1"/>
    <property type="molecule type" value="Genomic_DNA"/>
</dbReference>
<comment type="caution">
    <text evidence="1">The sequence shown here is derived from an EMBL/GenBank/DDBJ whole genome shotgun (WGS) entry which is preliminary data.</text>
</comment>
<gene>
    <name evidence="1" type="ORF">QO005_000716</name>
</gene>
<reference evidence="1 2" key="1">
    <citation type="submission" date="2023-07" db="EMBL/GenBank/DDBJ databases">
        <title>Genomic Encyclopedia of Type Strains, Phase IV (KMG-IV): sequencing the most valuable type-strain genomes for metagenomic binning, comparative biology and taxonomic classification.</title>
        <authorList>
            <person name="Goeker M."/>
        </authorList>
    </citation>
    <scope>NUCLEOTIDE SEQUENCE [LARGE SCALE GENOMIC DNA]</scope>
    <source>
        <strain evidence="1 2">DSM 100301</strain>
    </source>
</reference>
<evidence type="ECO:0000313" key="2">
    <source>
        <dbReference type="Proteomes" id="UP001235269"/>
    </source>
</evidence>
<dbReference type="Proteomes" id="UP001235269">
    <property type="component" value="Unassembled WGS sequence"/>
</dbReference>
<evidence type="ECO:0008006" key="3">
    <source>
        <dbReference type="Google" id="ProtNLM"/>
    </source>
</evidence>
<accession>A0ABU0IAW0</accession>
<sequence length="36" mass="3944">MTRRNRLAIIDKITPQAKLGQIGAMEGFTSIERGVA</sequence>
<evidence type="ECO:0000313" key="1">
    <source>
        <dbReference type="EMBL" id="MDQ0454389.1"/>
    </source>
</evidence>
<organism evidence="1 2">
    <name type="scientific">Rhizobium paknamense</name>
    <dbReference type="NCBI Taxonomy" id="1206817"/>
    <lineage>
        <taxon>Bacteria</taxon>
        <taxon>Pseudomonadati</taxon>
        <taxon>Pseudomonadota</taxon>
        <taxon>Alphaproteobacteria</taxon>
        <taxon>Hyphomicrobiales</taxon>
        <taxon>Rhizobiaceae</taxon>
        <taxon>Rhizobium/Agrobacterium group</taxon>
        <taxon>Rhizobium</taxon>
    </lineage>
</organism>
<proteinExistence type="predicted"/>
<keyword evidence="2" id="KW-1185">Reference proteome</keyword>
<protein>
    <recommendedName>
        <fullName evidence="3">Transposase</fullName>
    </recommendedName>
</protein>